<sequence>MFARLWLAVALLAARAIALSMTTFRRDVQLLASMDIDPTLIIKHGLSTHALAEQHSSGEFTAQTIEIPIDHTNQSVGTYQNRYWVSDQYYREGGPVFLYDVGETNASSPAKAYLGNSSSFLVEVLKEFGGMGIVWEHRYYGQSLPFPVNNATPPEHFQYLTNKQALADLPYFADRFSHPAHPAVDFSPSLTPWVMIGGSYAGMRSAFARDEYPGTFYASWASSAPVEARIDMSVYFDQVYNGLVGNGYSNCTKDIKAGLEYVDGELSKNGTAAADIKKKFFGEGAEKNSNGDFTAALAAIMSLFQAYGTGGGEAGIGGFCNHLETDPETSTPAGPSGFAPTRGTQWVGERFASWPVWIDLINSQYQTNCNGVDPSQPLSCVLNPPPTDSDTISWTWQYCTEFGYFQSNNFGPHSLLSKFQTLEYQQEYCYRQFPEAVAKGLLPKAPQVDATNAQTGGWNIRPSNVYWSGGPSIAPKNQFTTDVPQCNVNTPEHTVFGYVMPNAEHCFDFRTTFAPAIKSRQLFYKALHSWLPCFNGGQNPTSTGSGNGTSMASPTMSPRKRMGMKRIQRGF</sequence>
<keyword evidence="5" id="KW-0325">Glycoprotein</keyword>
<evidence type="ECO:0000256" key="2">
    <source>
        <dbReference type="ARBA" id="ARBA00022670"/>
    </source>
</evidence>
<proteinExistence type="inferred from homology"/>
<evidence type="ECO:0000256" key="5">
    <source>
        <dbReference type="ARBA" id="ARBA00023180"/>
    </source>
</evidence>
<evidence type="ECO:0000256" key="1">
    <source>
        <dbReference type="ARBA" id="ARBA00011079"/>
    </source>
</evidence>
<dbReference type="GO" id="GO:0017000">
    <property type="term" value="P:antibiotic biosynthetic process"/>
    <property type="evidence" value="ECO:0007669"/>
    <property type="project" value="UniProtKB-ARBA"/>
</dbReference>
<feature type="chain" id="PRO_5040728239" description="Serine peptidase" evidence="7">
    <location>
        <begin position="19"/>
        <end position="571"/>
    </location>
</feature>
<evidence type="ECO:0000256" key="7">
    <source>
        <dbReference type="SAM" id="SignalP"/>
    </source>
</evidence>
<dbReference type="EMBL" id="JAPQKS010000003">
    <property type="protein sequence ID" value="KAJ5238379.1"/>
    <property type="molecule type" value="Genomic_DNA"/>
</dbReference>
<dbReference type="GeneID" id="83199598"/>
<organism evidence="8 9">
    <name type="scientific">Penicillium chermesinum</name>
    <dbReference type="NCBI Taxonomy" id="63820"/>
    <lineage>
        <taxon>Eukaryota</taxon>
        <taxon>Fungi</taxon>
        <taxon>Dikarya</taxon>
        <taxon>Ascomycota</taxon>
        <taxon>Pezizomycotina</taxon>
        <taxon>Eurotiomycetes</taxon>
        <taxon>Eurotiomycetidae</taxon>
        <taxon>Eurotiales</taxon>
        <taxon>Aspergillaceae</taxon>
        <taxon>Penicillium</taxon>
    </lineage>
</organism>
<feature type="compositionally biased region" description="Polar residues" evidence="6">
    <location>
        <begin position="539"/>
        <end position="556"/>
    </location>
</feature>
<evidence type="ECO:0000256" key="4">
    <source>
        <dbReference type="ARBA" id="ARBA00022801"/>
    </source>
</evidence>
<evidence type="ECO:0000313" key="9">
    <source>
        <dbReference type="Proteomes" id="UP001150941"/>
    </source>
</evidence>
<dbReference type="Proteomes" id="UP001150941">
    <property type="component" value="Unassembled WGS sequence"/>
</dbReference>
<feature type="region of interest" description="Disordered" evidence="6">
    <location>
        <begin position="539"/>
        <end position="571"/>
    </location>
</feature>
<dbReference type="GO" id="GO:0070008">
    <property type="term" value="F:serine-type exopeptidase activity"/>
    <property type="evidence" value="ECO:0007669"/>
    <property type="project" value="InterPro"/>
</dbReference>
<protein>
    <recommendedName>
        <fullName evidence="10">Serine peptidase</fullName>
    </recommendedName>
</protein>
<dbReference type="Gene3D" id="3.40.50.1820">
    <property type="entry name" value="alpha/beta hydrolase"/>
    <property type="match status" value="2"/>
</dbReference>
<dbReference type="GO" id="GO:0072330">
    <property type="term" value="P:monocarboxylic acid biosynthetic process"/>
    <property type="evidence" value="ECO:0007669"/>
    <property type="project" value="UniProtKB-ARBA"/>
</dbReference>
<comment type="caution">
    <text evidence="8">The sequence shown here is derived from an EMBL/GenBank/DDBJ whole genome shotgun (WGS) entry which is preliminary data.</text>
</comment>
<keyword evidence="4" id="KW-0378">Hydrolase</keyword>
<keyword evidence="3 7" id="KW-0732">Signal</keyword>
<dbReference type="Pfam" id="PF05577">
    <property type="entry name" value="Peptidase_S28"/>
    <property type="match status" value="1"/>
</dbReference>
<dbReference type="GO" id="GO:0006508">
    <property type="term" value="P:proteolysis"/>
    <property type="evidence" value="ECO:0007669"/>
    <property type="project" value="UniProtKB-KW"/>
</dbReference>
<dbReference type="RefSeq" id="XP_058331298.1">
    <property type="nucleotide sequence ID" value="XM_058472295.1"/>
</dbReference>
<evidence type="ECO:0000256" key="6">
    <source>
        <dbReference type="SAM" id="MobiDB-lite"/>
    </source>
</evidence>
<dbReference type="OrthoDB" id="1735038at2759"/>
<evidence type="ECO:0008006" key="10">
    <source>
        <dbReference type="Google" id="ProtNLM"/>
    </source>
</evidence>
<reference evidence="8" key="2">
    <citation type="journal article" date="2023" name="IMA Fungus">
        <title>Comparative genomic study of the Penicillium genus elucidates a diverse pangenome and 15 lateral gene transfer events.</title>
        <authorList>
            <person name="Petersen C."/>
            <person name="Sorensen T."/>
            <person name="Nielsen M.R."/>
            <person name="Sondergaard T.E."/>
            <person name="Sorensen J.L."/>
            <person name="Fitzpatrick D.A."/>
            <person name="Frisvad J.C."/>
            <person name="Nielsen K.L."/>
        </authorList>
    </citation>
    <scope>NUCLEOTIDE SEQUENCE</scope>
    <source>
        <strain evidence="8">IBT 19713</strain>
    </source>
</reference>
<dbReference type="InterPro" id="IPR029058">
    <property type="entry name" value="AB_hydrolase_fold"/>
</dbReference>
<evidence type="ECO:0000256" key="3">
    <source>
        <dbReference type="ARBA" id="ARBA00022729"/>
    </source>
</evidence>
<evidence type="ECO:0000313" key="8">
    <source>
        <dbReference type="EMBL" id="KAJ5238379.1"/>
    </source>
</evidence>
<keyword evidence="2" id="KW-0645">Protease</keyword>
<gene>
    <name evidence="8" type="ORF">N7468_002998</name>
</gene>
<dbReference type="PANTHER" id="PTHR11010:SF109">
    <property type="entry name" value="PEPTIDASE, FAMILY S28, PUTATIVE (AFU_ORTHOLOGUE AFUA_4G03790)-RELATED"/>
    <property type="match status" value="1"/>
</dbReference>
<reference evidence="8" key="1">
    <citation type="submission" date="2022-11" db="EMBL/GenBank/DDBJ databases">
        <authorList>
            <person name="Petersen C."/>
        </authorList>
    </citation>
    <scope>NUCLEOTIDE SEQUENCE</scope>
    <source>
        <strain evidence="8">IBT 19713</strain>
    </source>
</reference>
<name>A0A9W9P5S9_9EURO</name>
<feature type="signal peptide" evidence="7">
    <location>
        <begin position="1"/>
        <end position="18"/>
    </location>
</feature>
<dbReference type="PANTHER" id="PTHR11010">
    <property type="entry name" value="PROTEASE S28 PRO-X CARBOXYPEPTIDASE-RELATED"/>
    <property type="match status" value="1"/>
</dbReference>
<comment type="similarity">
    <text evidence="1">Belongs to the peptidase S28 family.</text>
</comment>
<dbReference type="AlphaFoldDB" id="A0A9W9P5S9"/>
<dbReference type="GO" id="GO:0008239">
    <property type="term" value="F:dipeptidyl-peptidase activity"/>
    <property type="evidence" value="ECO:0007669"/>
    <property type="project" value="TreeGrafter"/>
</dbReference>
<feature type="compositionally biased region" description="Basic residues" evidence="6">
    <location>
        <begin position="558"/>
        <end position="571"/>
    </location>
</feature>
<dbReference type="InterPro" id="IPR008758">
    <property type="entry name" value="Peptidase_S28"/>
</dbReference>
<accession>A0A9W9P5S9</accession>
<keyword evidence="9" id="KW-1185">Reference proteome</keyword>